<dbReference type="GO" id="GO:0009507">
    <property type="term" value="C:chloroplast"/>
    <property type="evidence" value="ECO:0007669"/>
    <property type="project" value="UniProtKB-ARBA"/>
</dbReference>
<sequence length="281" mass="30844">MGNASARAVENGHAAAPMEQVAVAPVGGSSAEAAAPPDAVMRELPPPVPYVFAPQQVPVAPLQIPNEFSPVFNHSWMNGSDESTNNNPPEIEIPTLITWSQGGNEVFVEGSWDNWTSRKVLERSGKDHAVLLVLPSGIYHYRMIVDGVPRYVSELPHVTDERGQVANLLDVHEYIPDSLDSVAEFDAPPSPEHSYNMEFPTDEELTKQDPPALPPQLLMTALGGTDHSDELAPKAKPQHVVLNHLFIEKGWGAQSLLALGLTHRFQSKYVNFVLYKPLVRR</sequence>
<dbReference type="InterPro" id="IPR032640">
    <property type="entry name" value="AMPK1_CBM"/>
</dbReference>
<dbReference type="Gene3D" id="6.20.250.60">
    <property type="match status" value="1"/>
</dbReference>
<evidence type="ECO:0000313" key="3">
    <source>
        <dbReference type="EnsemblPlants" id="AET1Gv20730900.4"/>
    </source>
</evidence>
<dbReference type="Pfam" id="PF04739">
    <property type="entry name" value="AMPKBI"/>
    <property type="match status" value="1"/>
</dbReference>
<dbReference type="EnsemblPlants" id="AET1Gv20730900.4">
    <property type="protein sequence ID" value="AET1Gv20730900.4"/>
    <property type="gene ID" value="AET1Gv20730900"/>
</dbReference>
<dbReference type="InterPro" id="IPR013783">
    <property type="entry name" value="Ig-like_fold"/>
</dbReference>
<dbReference type="Gramene" id="AET1Gv20730900.4">
    <property type="protein sequence ID" value="AET1Gv20730900.4"/>
    <property type="gene ID" value="AET1Gv20730900"/>
</dbReference>
<dbReference type="SMART" id="SM01010">
    <property type="entry name" value="AMPKBI"/>
    <property type="match status" value="1"/>
</dbReference>
<reference evidence="4" key="2">
    <citation type="journal article" date="2017" name="Nat. Plants">
        <title>The Aegilops tauschii genome reveals multiple impacts of transposons.</title>
        <authorList>
            <person name="Zhao G."/>
            <person name="Zou C."/>
            <person name="Li K."/>
            <person name="Wang K."/>
            <person name="Li T."/>
            <person name="Gao L."/>
            <person name="Zhang X."/>
            <person name="Wang H."/>
            <person name="Yang Z."/>
            <person name="Liu X."/>
            <person name="Jiang W."/>
            <person name="Mao L."/>
            <person name="Kong X."/>
            <person name="Jiao Y."/>
            <person name="Jia J."/>
        </authorList>
    </citation>
    <scope>NUCLEOTIDE SEQUENCE [LARGE SCALE GENOMIC DNA]</scope>
    <source>
        <strain evidence="4">cv. AL8/78</strain>
    </source>
</reference>
<reference evidence="4" key="1">
    <citation type="journal article" date="2014" name="Science">
        <title>Ancient hybridizations among the ancestral genomes of bread wheat.</title>
        <authorList>
            <consortium name="International Wheat Genome Sequencing Consortium,"/>
            <person name="Marcussen T."/>
            <person name="Sandve S.R."/>
            <person name="Heier L."/>
            <person name="Spannagl M."/>
            <person name="Pfeifer M."/>
            <person name="Jakobsen K.S."/>
            <person name="Wulff B.B."/>
            <person name="Steuernagel B."/>
            <person name="Mayer K.F."/>
            <person name="Olsen O.A."/>
        </authorList>
    </citation>
    <scope>NUCLEOTIDE SEQUENCE [LARGE SCALE GENOMIC DNA]</scope>
    <source>
        <strain evidence="4">cv. AL8/78</strain>
    </source>
</reference>
<evidence type="ECO:0000259" key="2">
    <source>
        <dbReference type="SMART" id="SM01010"/>
    </source>
</evidence>
<dbReference type="InterPro" id="IPR006828">
    <property type="entry name" value="ASC_dom"/>
</dbReference>
<dbReference type="SUPFAM" id="SSF81296">
    <property type="entry name" value="E set domains"/>
    <property type="match status" value="1"/>
</dbReference>
<dbReference type="STRING" id="200361.A0A452ZEE9"/>
<accession>A0A452ZEE9</accession>
<feature type="domain" description="Association with the SNF1 complex (ASC)" evidence="2">
    <location>
        <begin position="188"/>
        <end position="278"/>
    </location>
</feature>
<name>A0A452ZEE9_AEGTS</name>
<reference evidence="3" key="5">
    <citation type="journal article" date="2021" name="G3 (Bethesda)">
        <title>Aegilops tauschii genome assembly Aet v5.0 features greater sequence contiguity and improved annotation.</title>
        <authorList>
            <person name="Wang L."/>
            <person name="Zhu T."/>
            <person name="Rodriguez J.C."/>
            <person name="Deal K.R."/>
            <person name="Dubcovsky J."/>
            <person name="McGuire P.E."/>
            <person name="Lux T."/>
            <person name="Spannagl M."/>
            <person name="Mayer K.F.X."/>
            <person name="Baldrich P."/>
            <person name="Meyers B.C."/>
            <person name="Huo N."/>
            <person name="Gu Y.Q."/>
            <person name="Zhou H."/>
            <person name="Devos K.M."/>
            <person name="Bennetzen J.L."/>
            <person name="Unver T."/>
            <person name="Budak H."/>
            <person name="Gulick P.J."/>
            <person name="Galiba G."/>
            <person name="Kalapos B."/>
            <person name="Nelson D.R."/>
            <person name="Li P."/>
            <person name="You F.M."/>
            <person name="Luo M.C."/>
            <person name="Dvorak J."/>
        </authorList>
    </citation>
    <scope>NUCLEOTIDE SEQUENCE [LARGE SCALE GENOMIC DNA]</scope>
    <source>
        <strain evidence="3">cv. AL8/78</strain>
    </source>
</reference>
<evidence type="ECO:0000256" key="1">
    <source>
        <dbReference type="ARBA" id="ARBA00010926"/>
    </source>
</evidence>
<dbReference type="InterPro" id="IPR014756">
    <property type="entry name" value="Ig_E-set"/>
</dbReference>
<dbReference type="PANTHER" id="PTHR46316:SF9">
    <property type="entry name" value="SNF1-RELATED PROTEIN KINASE REGULATORY SUBUNIT BETA-1"/>
    <property type="match status" value="1"/>
</dbReference>
<protein>
    <recommendedName>
        <fullName evidence="2">Association with the SNF1 complex (ASC) domain-containing protein</fullName>
    </recommendedName>
</protein>
<reference evidence="3" key="4">
    <citation type="submission" date="2019-03" db="UniProtKB">
        <authorList>
            <consortium name="EnsemblPlants"/>
        </authorList>
    </citation>
    <scope>IDENTIFICATION</scope>
</reference>
<keyword evidence="4" id="KW-1185">Reference proteome</keyword>
<proteinExistence type="inferred from homology"/>
<dbReference type="Gene3D" id="2.60.40.10">
    <property type="entry name" value="Immunoglobulins"/>
    <property type="match status" value="1"/>
</dbReference>
<dbReference type="AlphaFoldDB" id="A0A452ZEE9"/>
<dbReference type="InterPro" id="IPR043554">
    <property type="entry name" value="KINB"/>
</dbReference>
<dbReference type="PANTHER" id="PTHR46316">
    <property type="entry name" value="SNF1-RELATED PROTEIN KINASE REGULATORY SUBUNIT BETA-1"/>
    <property type="match status" value="1"/>
</dbReference>
<dbReference type="SUPFAM" id="SSF160219">
    <property type="entry name" value="AMPKBI-like"/>
    <property type="match status" value="1"/>
</dbReference>
<evidence type="ECO:0000313" key="4">
    <source>
        <dbReference type="Proteomes" id="UP000015105"/>
    </source>
</evidence>
<comment type="similarity">
    <text evidence="1">Belongs to the 5'-AMP-activated protein kinase beta subunit family.</text>
</comment>
<dbReference type="CDD" id="cd02859">
    <property type="entry name" value="E_set_AMPKbeta_like_N"/>
    <property type="match status" value="1"/>
</dbReference>
<dbReference type="InterPro" id="IPR037256">
    <property type="entry name" value="ASC_dom_sf"/>
</dbReference>
<reference evidence="3" key="3">
    <citation type="journal article" date="2017" name="Nature">
        <title>Genome sequence of the progenitor of the wheat D genome Aegilops tauschii.</title>
        <authorList>
            <person name="Luo M.C."/>
            <person name="Gu Y.Q."/>
            <person name="Puiu D."/>
            <person name="Wang H."/>
            <person name="Twardziok S.O."/>
            <person name="Deal K.R."/>
            <person name="Huo N."/>
            <person name="Zhu T."/>
            <person name="Wang L."/>
            <person name="Wang Y."/>
            <person name="McGuire P.E."/>
            <person name="Liu S."/>
            <person name="Long H."/>
            <person name="Ramasamy R.K."/>
            <person name="Rodriguez J.C."/>
            <person name="Van S.L."/>
            <person name="Yuan L."/>
            <person name="Wang Z."/>
            <person name="Xia Z."/>
            <person name="Xiao L."/>
            <person name="Anderson O.D."/>
            <person name="Ouyang S."/>
            <person name="Liang Y."/>
            <person name="Zimin A.V."/>
            <person name="Pertea G."/>
            <person name="Qi P."/>
            <person name="Bennetzen J.L."/>
            <person name="Dai X."/>
            <person name="Dawson M.W."/>
            <person name="Muller H.G."/>
            <person name="Kugler K."/>
            <person name="Rivarola-Duarte L."/>
            <person name="Spannagl M."/>
            <person name="Mayer K.F.X."/>
            <person name="Lu F.H."/>
            <person name="Bevan M.W."/>
            <person name="Leroy P."/>
            <person name="Li P."/>
            <person name="You F.M."/>
            <person name="Sun Q."/>
            <person name="Liu Z."/>
            <person name="Lyons E."/>
            <person name="Wicker T."/>
            <person name="Salzberg S.L."/>
            <person name="Devos K.M."/>
            <person name="Dvorak J."/>
        </authorList>
    </citation>
    <scope>NUCLEOTIDE SEQUENCE [LARGE SCALE GENOMIC DNA]</scope>
    <source>
        <strain evidence="3">cv. AL8/78</strain>
    </source>
</reference>
<organism evidence="3 4">
    <name type="scientific">Aegilops tauschii subsp. strangulata</name>
    <name type="common">Goatgrass</name>
    <dbReference type="NCBI Taxonomy" id="200361"/>
    <lineage>
        <taxon>Eukaryota</taxon>
        <taxon>Viridiplantae</taxon>
        <taxon>Streptophyta</taxon>
        <taxon>Embryophyta</taxon>
        <taxon>Tracheophyta</taxon>
        <taxon>Spermatophyta</taxon>
        <taxon>Magnoliopsida</taxon>
        <taxon>Liliopsida</taxon>
        <taxon>Poales</taxon>
        <taxon>Poaceae</taxon>
        <taxon>BOP clade</taxon>
        <taxon>Pooideae</taxon>
        <taxon>Triticodae</taxon>
        <taxon>Triticeae</taxon>
        <taxon>Triticinae</taxon>
        <taxon>Aegilops</taxon>
    </lineage>
</organism>
<dbReference type="Pfam" id="PF16561">
    <property type="entry name" value="AMPK1_CBM"/>
    <property type="match status" value="1"/>
</dbReference>
<dbReference type="Proteomes" id="UP000015105">
    <property type="component" value="Chromosome 1D"/>
</dbReference>